<accession>A0A1Z4N2K6</accession>
<evidence type="ECO:0000313" key="1">
    <source>
        <dbReference type="EMBL" id="BAY99861.1"/>
    </source>
</evidence>
<dbReference type="RefSeq" id="WP_096578319.1">
    <property type="nucleotide sequence ID" value="NZ_CAWNJS010000001.1"/>
</dbReference>
<gene>
    <name evidence="1" type="ORF">NIES37_38440</name>
</gene>
<organism evidence="1 2">
    <name type="scientific">Tolypothrix tenuis PCC 7101</name>
    <dbReference type="NCBI Taxonomy" id="231146"/>
    <lineage>
        <taxon>Bacteria</taxon>
        <taxon>Bacillati</taxon>
        <taxon>Cyanobacteriota</taxon>
        <taxon>Cyanophyceae</taxon>
        <taxon>Nostocales</taxon>
        <taxon>Tolypothrichaceae</taxon>
        <taxon>Tolypothrix</taxon>
    </lineage>
</organism>
<dbReference type="Proteomes" id="UP000218785">
    <property type="component" value="Chromosome"/>
</dbReference>
<evidence type="ECO:0000313" key="2">
    <source>
        <dbReference type="Proteomes" id="UP000218785"/>
    </source>
</evidence>
<dbReference type="AlphaFoldDB" id="A0A1Z4N2K6"/>
<sequence>MLELKPQVINGIYLFPDNIDPSRYYYLLQEPQIAQRNGEFQIKLIKYSGAVKGGMFSLEVDLNVEQERLQQVSREMKIPGVQLEPVAIIDGSVKLIILDKIYKPQKPALFGNNQAVFCLSLTQDEVVILEQALLEAEFTTIGVVYALDYLALRPSYAYQLRANWERVQQYIEEKFGLNFVFFKVDIENVIDQLIENRSIEIKLDSFTPEDEDSKNRDRILQEIQSMVLSTFFEPTLKPVPIKDKSGEFSLLPGFSYRRIDITTIDQRFLNLTVNEETTVRRSIYPQGNLQGFLQLIQQGKLDCDRIITTIDLDDPFFRHRQVQVISRGNFEEDGISQISVTLQYGDELKTILLQSSTDRKNVEPWNSILNDGVVQRDVKAKYTVSFKNFDSSQRPNTLESPETVTIFNQLEIVPRELYSIIPVSITTSSTFPWERYETVQVKILYQDEANKIRLEPNFYLNRQNYQQIWKMFVGDRLRKKFQYQLSYQPTSGNSYYKTSWLEAEEQIIVHNPFPQERTLTVIPLFSWSEIREVEVQLNYQDPSNNINENQVFLFSESDSENKIFSARMRNPELRLVTYYVTIFFADEKIWQLPRSVTLDKRIFLTQDMKAHQIVAISAEKVDFEANQIKEITVEISYEDAKAGLFNKSNYVFDSSGDRAYFEFDYLDARRQHYQYRTTYLFTNGIQGTTDWQIVDSDKLILESKTSDFFHSESITENLTVEISAKNLNWQQIESVKVLLAFEDKNIGIKEASEAIYFREKNQESFFWEVELKNSPIRTYKWQAIVYLRDKSVNRKDKIYHPGPTAKNWQETDKQQLNLKDYLKVNEK</sequence>
<name>A0A1Z4N2K6_9CYAN</name>
<dbReference type="EMBL" id="AP018248">
    <property type="protein sequence ID" value="BAY99861.1"/>
    <property type="molecule type" value="Genomic_DNA"/>
</dbReference>
<proteinExistence type="predicted"/>
<dbReference type="KEGG" id="ttq:NIES37_38440"/>
<keyword evidence="2" id="KW-1185">Reference proteome</keyword>
<protein>
    <submittedName>
        <fullName evidence="1">Uncharacterized protein</fullName>
    </submittedName>
</protein>
<reference evidence="1 2" key="1">
    <citation type="submission" date="2017-06" db="EMBL/GenBank/DDBJ databases">
        <title>Genome sequencing of cyanobaciteial culture collection at National Institute for Environmental Studies (NIES).</title>
        <authorList>
            <person name="Hirose Y."/>
            <person name="Shimura Y."/>
            <person name="Fujisawa T."/>
            <person name="Nakamura Y."/>
            <person name="Kawachi M."/>
        </authorList>
    </citation>
    <scope>NUCLEOTIDE SEQUENCE [LARGE SCALE GENOMIC DNA]</scope>
    <source>
        <strain evidence="1 2">NIES-37</strain>
    </source>
</reference>